<feature type="domain" description="Arrestin C-terminal-like" evidence="3">
    <location>
        <begin position="162"/>
        <end position="286"/>
    </location>
</feature>
<dbReference type="AlphaFoldDB" id="A0AAY4EKF8"/>
<dbReference type="PANTHER" id="PTHR11188:SF176">
    <property type="entry name" value="ARRESTIN DOMAIN-CONTAINING PROTEIN 1"/>
    <property type="match status" value="1"/>
</dbReference>
<reference evidence="4 5" key="1">
    <citation type="submission" date="2020-06" db="EMBL/GenBank/DDBJ databases">
        <authorList>
            <consortium name="Wellcome Sanger Institute Data Sharing"/>
        </authorList>
    </citation>
    <scope>NUCLEOTIDE SEQUENCE [LARGE SCALE GENOMIC DNA]</scope>
</reference>
<reference evidence="4" key="2">
    <citation type="submission" date="2025-08" db="UniProtKB">
        <authorList>
            <consortium name="Ensembl"/>
        </authorList>
    </citation>
    <scope>IDENTIFICATION</scope>
</reference>
<dbReference type="GO" id="GO:0015031">
    <property type="term" value="P:protein transport"/>
    <property type="evidence" value="ECO:0007669"/>
    <property type="project" value="TreeGrafter"/>
</dbReference>
<gene>
    <name evidence="4" type="primary">arrdc1a</name>
</gene>
<dbReference type="InterPro" id="IPR014752">
    <property type="entry name" value="Arrestin-like_C"/>
</dbReference>
<dbReference type="SUPFAM" id="SSF81296">
    <property type="entry name" value="E set domains"/>
    <property type="match status" value="2"/>
</dbReference>
<dbReference type="Proteomes" id="UP000694580">
    <property type="component" value="Chromosome 11"/>
</dbReference>
<feature type="compositionally biased region" description="Pro residues" evidence="2">
    <location>
        <begin position="296"/>
        <end position="316"/>
    </location>
</feature>
<name>A0AAY4EKF8_9TELE</name>
<dbReference type="Ensembl" id="ENSDCDT00010068539.1">
    <property type="protein sequence ID" value="ENSDCDP00010057849.1"/>
    <property type="gene ID" value="ENSDCDG00010032672.1"/>
</dbReference>
<dbReference type="InterPro" id="IPR011022">
    <property type="entry name" value="Arrestin_C-like"/>
</dbReference>
<dbReference type="Pfam" id="PF02752">
    <property type="entry name" value="Arrestin_C"/>
    <property type="match status" value="1"/>
</dbReference>
<dbReference type="GO" id="GO:1990756">
    <property type="term" value="F:ubiquitin-like ligase-substrate adaptor activity"/>
    <property type="evidence" value="ECO:0007669"/>
    <property type="project" value="TreeGrafter"/>
</dbReference>
<dbReference type="GO" id="GO:0007399">
    <property type="term" value="P:nervous system development"/>
    <property type="evidence" value="ECO:0007669"/>
    <property type="project" value="UniProtKB-ARBA"/>
</dbReference>
<dbReference type="GeneTree" id="ENSGT00940000166440"/>
<accession>A0AAY4EKF8</accession>
<comment type="similarity">
    <text evidence="1">Belongs to the arrestin family.</text>
</comment>
<keyword evidence="5" id="KW-1185">Reference proteome</keyword>
<feature type="compositionally biased region" description="Polar residues" evidence="2">
    <location>
        <begin position="346"/>
        <end position="355"/>
    </location>
</feature>
<dbReference type="PANTHER" id="PTHR11188">
    <property type="entry name" value="ARRESTIN DOMAIN CONTAINING PROTEIN"/>
    <property type="match status" value="1"/>
</dbReference>
<dbReference type="InterPro" id="IPR011021">
    <property type="entry name" value="Arrestin-like_N"/>
</dbReference>
<protein>
    <recommendedName>
        <fullName evidence="3">Arrestin C-terminal-like domain-containing protein</fullName>
    </recommendedName>
</protein>
<dbReference type="Gene3D" id="2.60.40.640">
    <property type="match status" value="2"/>
</dbReference>
<evidence type="ECO:0000256" key="2">
    <source>
        <dbReference type="SAM" id="MobiDB-lite"/>
    </source>
</evidence>
<dbReference type="GO" id="GO:0031625">
    <property type="term" value="F:ubiquitin protein ligase binding"/>
    <property type="evidence" value="ECO:0007669"/>
    <property type="project" value="TreeGrafter"/>
</dbReference>
<reference evidence="4" key="3">
    <citation type="submission" date="2025-09" db="UniProtKB">
        <authorList>
            <consortium name="Ensembl"/>
        </authorList>
    </citation>
    <scope>IDENTIFICATION</scope>
</reference>
<evidence type="ECO:0000256" key="1">
    <source>
        <dbReference type="ARBA" id="ARBA00005298"/>
    </source>
</evidence>
<sequence length="394" mass="42607">MGKLQGFEVSLADNKATYGPGEAISGAVKISTAQPIQCKAIKVNCTGFCGVTSKVNDTAWTTKEQYCNSTVSVADKGTLRQGVHSFPFRFLLPASAPPSYVGPYGRIIYKIRAFIDTPRLSKDYAVEKMFEVVNPFNLNDVPELQGTNSASTTKNFSYMLMKSGTVTLNAACDLRGYTPGQVVQLETEVLNQSGKSTGMVVASLMQKVTYKAKKPFHDIRTVAEVEGPTIKGGKQCQWKEQIIVPELPQSSLAGCNIIDIEYFIQVSLKNPEVSVKLPIAIGRIPVDPTCKTPSRPVLPTPAPRVTPQQPSKPVPRPRSCCISPSAPPIDPDQMIGAGPADMPNRRYSQLPSSGQPPAVTPNAFSYTAGLAFQQNVLSPDLRSPYPHGECTNLK</sequence>
<dbReference type="Pfam" id="PF00339">
    <property type="entry name" value="Arrestin_N"/>
    <property type="match status" value="1"/>
</dbReference>
<organism evidence="4 5">
    <name type="scientific">Denticeps clupeoides</name>
    <name type="common">denticle herring</name>
    <dbReference type="NCBI Taxonomy" id="299321"/>
    <lineage>
        <taxon>Eukaryota</taxon>
        <taxon>Metazoa</taxon>
        <taxon>Chordata</taxon>
        <taxon>Craniata</taxon>
        <taxon>Vertebrata</taxon>
        <taxon>Euteleostomi</taxon>
        <taxon>Actinopterygii</taxon>
        <taxon>Neopterygii</taxon>
        <taxon>Teleostei</taxon>
        <taxon>Clupei</taxon>
        <taxon>Clupeiformes</taxon>
        <taxon>Denticipitoidei</taxon>
        <taxon>Denticipitidae</taxon>
        <taxon>Denticeps</taxon>
    </lineage>
</organism>
<evidence type="ECO:0000313" key="4">
    <source>
        <dbReference type="Ensembl" id="ENSDCDP00010057849.1"/>
    </source>
</evidence>
<feature type="region of interest" description="Disordered" evidence="2">
    <location>
        <begin position="290"/>
        <end position="362"/>
    </location>
</feature>
<dbReference type="InterPro" id="IPR050357">
    <property type="entry name" value="Arrestin_domain-protein"/>
</dbReference>
<dbReference type="GO" id="GO:0005737">
    <property type="term" value="C:cytoplasm"/>
    <property type="evidence" value="ECO:0007669"/>
    <property type="project" value="TreeGrafter"/>
</dbReference>
<dbReference type="SMART" id="SM01017">
    <property type="entry name" value="Arrestin_C"/>
    <property type="match status" value="1"/>
</dbReference>
<proteinExistence type="inferred from homology"/>
<evidence type="ECO:0000313" key="5">
    <source>
        <dbReference type="Proteomes" id="UP000694580"/>
    </source>
</evidence>
<evidence type="ECO:0000259" key="3">
    <source>
        <dbReference type="SMART" id="SM01017"/>
    </source>
</evidence>
<dbReference type="InterPro" id="IPR014756">
    <property type="entry name" value="Ig_E-set"/>
</dbReference>